<keyword evidence="2" id="KW-1185">Reference proteome</keyword>
<protein>
    <recommendedName>
        <fullName evidence="3">Alpha/beta hydrolase</fullName>
    </recommendedName>
</protein>
<dbReference type="InterPro" id="IPR029058">
    <property type="entry name" value="AB_hydrolase_fold"/>
</dbReference>
<dbReference type="EMBL" id="BONC01000020">
    <property type="protein sequence ID" value="GIF57110.1"/>
    <property type="molecule type" value="Genomic_DNA"/>
</dbReference>
<comment type="caution">
    <text evidence="1">The sequence shown here is derived from an EMBL/GenBank/DDBJ whole genome shotgun (WGS) entry which is preliminary data.</text>
</comment>
<gene>
    <name evidence="1" type="ORF">Air01nite_32050</name>
</gene>
<dbReference type="Gene3D" id="3.40.50.1820">
    <property type="entry name" value="alpha/beta hydrolase"/>
    <property type="match status" value="1"/>
</dbReference>
<evidence type="ECO:0000313" key="1">
    <source>
        <dbReference type="EMBL" id="GIF57110.1"/>
    </source>
</evidence>
<proteinExistence type="predicted"/>
<reference evidence="1 2" key="1">
    <citation type="submission" date="2021-01" db="EMBL/GenBank/DDBJ databases">
        <title>Whole genome shotgun sequence of Asanoa iriomotensis NBRC 100142.</title>
        <authorList>
            <person name="Komaki H."/>
            <person name="Tamura T."/>
        </authorList>
    </citation>
    <scope>NUCLEOTIDE SEQUENCE [LARGE SCALE GENOMIC DNA]</scope>
    <source>
        <strain evidence="1 2">NBRC 100142</strain>
    </source>
</reference>
<evidence type="ECO:0008006" key="3">
    <source>
        <dbReference type="Google" id="ProtNLM"/>
    </source>
</evidence>
<organism evidence="1 2">
    <name type="scientific">Asanoa iriomotensis</name>
    <dbReference type="NCBI Taxonomy" id="234613"/>
    <lineage>
        <taxon>Bacteria</taxon>
        <taxon>Bacillati</taxon>
        <taxon>Actinomycetota</taxon>
        <taxon>Actinomycetes</taxon>
        <taxon>Micromonosporales</taxon>
        <taxon>Micromonosporaceae</taxon>
        <taxon>Asanoa</taxon>
    </lineage>
</organism>
<evidence type="ECO:0000313" key="2">
    <source>
        <dbReference type="Proteomes" id="UP000624325"/>
    </source>
</evidence>
<dbReference type="SUPFAM" id="SSF53474">
    <property type="entry name" value="alpha/beta-Hydrolases"/>
    <property type="match status" value="1"/>
</dbReference>
<sequence length="151" mass="16076">MPDHWMRRFAQRPGFEWAPEPPGPPYAPDERVAALQTVVSAGEAPVVLVAHSAGCLTVALWAARHTGPVRGALLVTPPDVPPDQIVVPRTRLPFPSILVASRNDPYTSVAGFQALADDWGADLVDAGDVGHLDSATGFGSWPDGERLVARL</sequence>
<dbReference type="InterPro" id="IPR010662">
    <property type="entry name" value="RBBP9/YdeN"/>
</dbReference>
<dbReference type="Pfam" id="PF06821">
    <property type="entry name" value="Ser_hydrolase"/>
    <property type="match status" value="1"/>
</dbReference>
<dbReference type="Proteomes" id="UP000624325">
    <property type="component" value="Unassembled WGS sequence"/>
</dbReference>
<accession>A0ABQ4C2W1</accession>
<name>A0ABQ4C2W1_9ACTN</name>